<dbReference type="OrthoDB" id="5054050at2"/>
<feature type="transmembrane region" description="Helical" evidence="1">
    <location>
        <begin position="339"/>
        <end position="363"/>
    </location>
</feature>
<protein>
    <recommendedName>
        <fullName evidence="4">DUF3137 domain-containing protein</fullName>
    </recommendedName>
</protein>
<reference evidence="2 3" key="1">
    <citation type="submission" date="2019-03" db="EMBL/GenBank/DDBJ databases">
        <title>Genomic analyses of the natural microbiome of Caenorhabditis elegans.</title>
        <authorList>
            <person name="Samuel B."/>
        </authorList>
    </citation>
    <scope>NUCLEOTIDE SEQUENCE [LARGE SCALE GENOMIC DNA]</scope>
    <source>
        <strain evidence="2 3">JUb65</strain>
    </source>
</reference>
<sequence length="364" mass="41029">MQARPTPLDTSALTERVRRRDVRRSWQRLVREHPAAPDSAGLVRRFVLGFATWTVPLGFLALAIGIPQTIAEGADDVVTAVIVQSTIGAFLLLAWVLCGWAWFRLHRRRPRKRVHHRLARFAAANGMTYEPGPTGALRRAPMRRRGSLTLYRVLRTPGPRGLEFANHELTRSTMTNTSPTFGGYCAMRLPVALPNILLRSEDGPKRPLHTSSVVRDSQVLSLEGDFDRYFRLYCPAGYERDALYLFTPDVMARLVDHLRGLDVEIVDDWMYLISARDLVTDRADRWEALAAAVDALDDRVERWGRWRDERVDEAVPAHDEPVVRVREVARAGRRLRTTWGAGTILIVGTVTLGFVALVVAVSLP</sequence>
<accession>A0A4R6DGE8</accession>
<gene>
    <name evidence="2" type="ORF">EDF64_10715</name>
</gene>
<dbReference type="RefSeq" id="WP_133520039.1">
    <property type="nucleotide sequence ID" value="NZ_SNVW01000007.1"/>
</dbReference>
<evidence type="ECO:0008006" key="4">
    <source>
        <dbReference type="Google" id="ProtNLM"/>
    </source>
</evidence>
<keyword evidence="1" id="KW-0812">Transmembrane</keyword>
<keyword evidence="1" id="KW-0472">Membrane</keyword>
<dbReference type="AlphaFoldDB" id="A0A4R6DGE8"/>
<name>A0A4R6DGE8_9MICO</name>
<organism evidence="2 3">
    <name type="scientific">Curtobacterium flaccumfaciens</name>
    <dbReference type="NCBI Taxonomy" id="2035"/>
    <lineage>
        <taxon>Bacteria</taxon>
        <taxon>Bacillati</taxon>
        <taxon>Actinomycetota</taxon>
        <taxon>Actinomycetes</taxon>
        <taxon>Micrococcales</taxon>
        <taxon>Microbacteriaceae</taxon>
        <taxon>Curtobacterium</taxon>
    </lineage>
</organism>
<evidence type="ECO:0000313" key="3">
    <source>
        <dbReference type="Proteomes" id="UP000295764"/>
    </source>
</evidence>
<proteinExistence type="predicted"/>
<dbReference type="EMBL" id="SNVW01000007">
    <property type="protein sequence ID" value="TDN43590.1"/>
    <property type="molecule type" value="Genomic_DNA"/>
</dbReference>
<feature type="transmembrane region" description="Helical" evidence="1">
    <location>
        <begin position="78"/>
        <end position="103"/>
    </location>
</feature>
<feature type="transmembrane region" description="Helical" evidence="1">
    <location>
        <begin position="46"/>
        <end position="66"/>
    </location>
</feature>
<keyword evidence="1" id="KW-1133">Transmembrane helix</keyword>
<evidence type="ECO:0000313" key="2">
    <source>
        <dbReference type="EMBL" id="TDN43590.1"/>
    </source>
</evidence>
<dbReference type="Proteomes" id="UP000295764">
    <property type="component" value="Unassembled WGS sequence"/>
</dbReference>
<comment type="caution">
    <text evidence="2">The sequence shown here is derived from an EMBL/GenBank/DDBJ whole genome shotgun (WGS) entry which is preliminary data.</text>
</comment>
<evidence type="ECO:0000256" key="1">
    <source>
        <dbReference type="SAM" id="Phobius"/>
    </source>
</evidence>